<name>A0ABS8FN96_9FIRM</name>
<gene>
    <name evidence="2" type="ORF">LKD28_06545</name>
</gene>
<dbReference type="Proteomes" id="UP001198495">
    <property type="component" value="Unassembled WGS sequence"/>
</dbReference>
<evidence type="ECO:0000256" key="1">
    <source>
        <dbReference type="SAM" id="MobiDB-lite"/>
    </source>
</evidence>
<feature type="region of interest" description="Disordered" evidence="1">
    <location>
        <begin position="1"/>
        <end position="47"/>
    </location>
</feature>
<evidence type="ECO:0000313" key="3">
    <source>
        <dbReference type="Proteomes" id="UP001198495"/>
    </source>
</evidence>
<sequence>MSKKRQKTTNKKTAQNTQKKSDTKPEVKPTDSKMKSVKRQPKRIREARFDKLDNTANLFPVIASRKSSNVYRIAATLTEEIQPEKLQQALDMVLPYFDVMHVRMKTGVFWYYFEDNPNPAPRVMQEDMGPCQYINPLLNREYLFRVLYYERRISLEVFHALTDGNGALMFLKELVYQYLRLVHPEIGKGDRMELHEETTVDREDSYLKHYKRPAKKSYKTEKALVIRGEMFPREYFGIMHGYLHLPDVKRVAKQYGVTVNQYLLGVFAWSVYKGYMHSIPHRRPLAVCVPVNLRPYYGSATTKNFFAVVSAMFRAEREDYTFEEVLAQVAESLKSQITKEHLEEIMAYNVSNEKNKALRATPLFIKNIAMKIIYQMSAKANSGCVTNLGLVKLASPYDAYVESLYATLSMSKNQNLKAAVVSYKDTLVFTFSSAVREVDVQKVFFRKLAEDGIDVSVETNGVYYE</sequence>
<evidence type="ECO:0008006" key="4">
    <source>
        <dbReference type="Google" id="ProtNLM"/>
    </source>
</evidence>
<dbReference type="EMBL" id="JAJEQT010000003">
    <property type="protein sequence ID" value="MCC2218691.1"/>
    <property type="molecule type" value="Genomic_DNA"/>
</dbReference>
<feature type="compositionally biased region" description="Basic residues" evidence="1">
    <location>
        <begin position="1"/>
        <end position="10"/>
    </location>
</feature>
<keyword evidence="3" id="KW-1185">Reference proteome</keyword>
<reference evidence="2 3" key="1">
    <citation type="submission" date="2021-10" db="EMBL/GenBank/DDBJ databases">
        <title>Anaerobic single-cell dispensing facilitates the cultivation of human gut bacteria.</title>
        <authorList>
            <person name="Afrizal A."/>
        </authorList>
    </citation>
    <scope>NUCLEOTIDE SEQUENCE [LARGE SCALE GENOMIC DNA]</scope>
    <source>
        <strain evidence="2 3">CLA-AA-H212</strain>
    </source>
</reference>
<organism evidence="2 3">
    <name type="scientific">Coprococcus hominis</name>
    <name type="common">ex Arizal et al. 2022</name>
    <dbReference type="NCBI Taxonomy" id="2881262"/>
    <lineage>
        <taxon>Bacteria</taxon>
        <taxon>Bacillati</taxon>
        <taxon>Bacillota</taxon>
        <taxon>Clostridia</taxon>
        <taxon>Lachnospirales</taxon>
        <taxon>Lachnospiraceae</taxon>
        <taxon>Coprococcus</taxon>
    </lineage>
</organism>
<accession>A0ABS8FN96</accession>
<feature type="compositionally biased region" description="Basic and acidic residues" evidence="1">
    <location>
        <begin position="19"/>
        <end position="34"/>
    </location>
</feature>
<protein>
    <recommendedName>
        <fullName evidence="4">Alcohol acetyltransferase</fullName>
    </recommendedName>
</protein>
<evidence type="ECO:0000313" key="2">
    <source>
        <dbReference type="EMBL" id="MCC2218691.1"/>
    </source>
</evidence>
<comment type="caution">
    <text evidence="2">The sequence shown here is derived from an EMBL/GenBank/DDBJ whole genome shotgun (WGS) entry which is preliminary data.</text>
</comment>
<proteinExistence type="predicted"/>
<dbReference type="RefSeq" id="WP_227573152.1">
    <property type="nucleotide sequence ID" value="NZ_JAJEQT010000003.1"/>
</dbReference>